<keyword evidence="4 8" id="KW-0378">Hydrolase</keyword>
<gene>
    <name evidence="9" type="ORF">EV665_11333</name>
</gene>
<dbReference type="EC" id="3.4.-.-" evidence="8"/>
<proteinExistence type="inferred from homology"/>
<organism evidence="9 10">
    <name type="scientific">Shinella granuli</name>
    <dbReference type="NCBI Taxonomy" id="323621"/>
    <lineage>
        <taxon>Bacteria</taxon>
        <taxon>Pseudomonadati</taxon>
        <taxon>Pseudomonadota</taxon>
        <taxon>Alphaproteobacteria</taxon>
        <taxon>Hyphomicrobiales</taxon>
        <taxon>Rhizobiaceae</taxon>
        <taxon>Shinella</taxon>
    </lineage>
</organism>
<dbReference type="InterPro" id="IPR003738">
    <property type="entry name" value="SRAP"/>
</dbReference>
<evidence type="ECO:0000313" key="9">
    <source>
        <dbReference type="EMBL" id="TCN41448.1"/>
    </source>
</evidence>
<keyword evidence="6" id="KW-0238">DNA-binding</keyword>
<evidence type="ECO:0000256" key="7">
    <source>
        <dbReference type="ARBA" id="ARBA00023239"/>
    </source>
</evidence>
<protein>
    <recommendedName>
        <fullName evidence="8">Abasic site processing protein</fullName>
        <ecNumber evidence="8">3.4.-.-</ecNumber>
    </recommendedName>
</protein>
<keyword evidence="3" id="KW-0227">DNA damage</keyword>
<dbReference type="AlphaFoldDB" id="A0A4R2CK40"/>
<dbReference type="RefSeq" id="WP_133035343.1">
    <property type="nucleotide sequence ID" value="NZ_BAABEI010000012.1"/>
</dbReference>
<dbReference type="SUPFAM" id="SSF143081">
    <property type="entry name" value="BB1717-like"/>
    <property type="match status" value="1"/>
</dbReference>
<keyword evidence="2 8" id="KW-0645">Protease</keyword>
<dbReference type="GO" id="GO:0016829">
    <property type="term" value="F:lyase activity"/>
    <property type="evidence" value="ECO:0007669"/>
    <property type="project" value="UniProtKB-KW"/>
</dbReference>
<dbReference type="GO" id="GO:0008233">
    <property type="term" value="F:peptidase activity"/>
    <property type="evidence" value="ECO:0007669"/>
    <property type="project" value="UniProtKB-KW"/>
</dbReference>
<dbReference type="InterPro" id="IPR036590">
    <property type="entry name" value="SRAP-like"/>
</dbReference>
<reference evidence="9 10" key="1">
    <citation type="submission" date="2019-03" db="EMBL/GenBank/DDBJ databases">
        <title>Genomic Encyclopedia of Type Strains, Phase IV (KMG-IV): sequencing the most valuable type-strain genomes for metagenomic binning, comparative biology and taxonomic classification.</title>
        <authorList>
            <person name="Goeker M."/>
        </authorList>
    </citation>
    <scope>NUCLEOTIDE SEQUENCE [LARGE SCALE GENOMIC DNA]</scope>
    <source>
        <strain evidence="9 10">DSM 18401</strain>
    </source>
</reference>
<comment type="caution">
    <text evidence="9">The sequence shown here is derived from an EMBL/GenBank/DDBJ whole genome shotgun (WGS) entry which is preliminary data.</text>
</comment>
<sequence length="218" mass="24746">MCNLYNISSTQDMILAVTRALRGNIGNLEPSLDVYPDRAAPVVRNINGERELASLTWGMPSPPFVTKGNPDTGVTNIRNISSPHWRRWLGPDNRCLVPWTTFCEWEDTRPKKTKRWFAISEERPLAFFAGVWTSWTGVRGSQKTPRPGDHELFAFLTTDANAVVKPIHPKAMPVILTTEEERDVWMRAPWDEAKALQRPLPDDGLILLPVETEQPTLF</sequence>
<dbReference type="Pfam" id="PF02586">
    <property type="entry name" value="SRAP"/>
    <property type="match status" value="1"/>
</dbReference>
<evidence type="ECO:0000256" key="4">
    <source>
        <dbReference type="ARBA" id="ARBA00022801"/>
    </source>
</evidence>
<dbReference type="Gene3D" id="3.90.1680.20">
    <property type="match status" value="2"/>
</dbReference>
<comment type="similarity">
    <text evidence="1 8">Belongs to the SOS response-associated peptidase family.</text>
</comment>
<evidence type="ECO:0000256" key="1">
    <source>
        <dbReference type="ARBA" id="ARBA00008136"/>
    </source>
</evidence>
<dbReference type="GO" id="GO:0006508">
    <property type="term" value="P:proteolysis"/>
    <property type="evidence" value="ECO:0007669"/>
    <property type="project" value="UniProtKB-KW"/>
</dbReference>
<dbReference type="Proteomes" id="UP000295351">
    <property type="component" value="Unassembled WGS sequence"/>
</dbReference>
<keyword evidence="5" id="KW-0190">Covalent protein-DNA linkage</keyword>
<evidence type="ECO:0000256" key="5">
    <source>
        <dbReference type="ARBA" id="ARBA00023124"/>
    </source>
</evidence>
<accession>A0A4R2CK40</accession>
<keyword evidence="10" id="KW-1185">Reference proteome</keyword>
<dbReference type="GO" id="GO:0106300">
    <property type="term" value="P:protein-DNA covalent cross-linking repair"/>
    <property type="evidence" value="ECO:0007669"/>
    <property type="project" value="InterPro"/>
</dbReference>
<dbReference type="EMBL" id="SLVX01000013">
    <property type="protein sequence ID" value="TCN41448.1"/>
    <property type="molecule type" value="Genomic_DNA"/>
</dbReference>
<evidence type="ECO:0000313" key="10">
    <source>
        <dbReference type="Proteomes" id="UP000295351"/>
    </source>
</evidence>
<dbReference type="PANTHER" id="PTHR13604:SF0">
    <property type="entry name" value="ABASIC SITE PROCESSING PROTEIN HMCES"/>
    <property type="match status" value="1"/>
</dbReference>
<dbReference type="PANTHER" id="PTHR13604">
    <property type="entry name" value="DC12-RELATED"/>
    <property type="match status" value="1"/>
</dbReference>
<dbReference type="GO" id="GO:0003697">
    <property type="term" value="F:single-stranded DNA binding"/>
    <property type="evidence" value="ECO:0007669"/>
    <property type="project" value="InterPro"/>
</dbReference>
<evidence type="ECO:0000256" key="8">
    <source>
        <dbReference type="RuleBase" id="RU364100"/>
    </source>
</evidence>
<evidence type="ECO:0000256" key="2">
    <source>
        <dbReference type="ARBA" id="ARBA00022670"/>
    </source>
</evidence>
<keyword evidence="7" id="KW-0456">Lyase</keyword>
<evidence type="ECO:0000256" key="3">
    <source>
        <dbReference type="ARBA" id="ARBA00022763"/>
    </source>
</evidence>
<name>A0A4R2CK40_SHIGR</name>
<evidence type="ECO:0000256" key="6">
    <source>
        <dbReference type="ARBA" id="ARBA00023125"/>
    </source>
</evidence>